<evidence type="ECO:0000313" key="5">
    <source>
        <dbReference type="Proteomes" id="UP000254866"/>
    </source>
</evidence>
<dbReference type="OrthoDB" id="5407351at2759"/>
<protein>
    <recommendedName>
        <fullName evidence="6">Peroxin 20</fullName>
    </recommendedName>
</protein>
<dbReference type="GO" id="GO:0016560">
    <property type="term" value="P:protein import into peroxisome matrix, docking"/>
    <property type="evidence" value="ECO:0007669"/>
    <property type="project" value="TreeGrafter"/>
</dbReference>
<dbReference type="GO" id="GO:0005052">
    <property type="term" value="F:peroxisome matrix targeting signal-1 binding"/>
    <property type="evidence" value="ECO:0007669"/>
    <property type="project" value="TreeGrafter"/>
</dbReference>
<sequence>MADNMCGPSNALQNFQKHSTVDRTLQQDRLVQRHPTSQGFRTSSANTGLLDPEFEAFQAGHLPFEAQGLRPHPQGFVEAPQTFQQPGASGWASDFQRLNISNPIPQLHQPFRSQGQNTKGWRQEFVRHQGDVAADRNMQLPAGQAGPSYRFSSMNGINMGGQHMGGQHMGGFTSAQAQSSSMAQERQQEDVFDEAAFARAFEEAAQLEDEVAQQGLEAEQDDSQVDGIQEAASQQQQGQLGEEILLDKSAERLLESEETLTTQGLIGADQIHHPSGTNWQTQHQPQDHDALARTASQLLDNVQDDQSSKFQNSNFLRLMRQLRDKEVTVKGDKIVGTNMGEDVDSPAPTEALEA</sequence>
<proteinExistence type="predicted"/>
<evidence type="ECO:0000256" key="3">
    <source>
        <dbReference type="SAM" id="MobiDB-lite"/>
    </source>
</evidence>
<organism evidence="4 5">
    <name type="scientific">Venustampulla echinocandica</name>
    <dbReference type="NCBI Taxonomy" id="2656787"/>
    <lineage>
        <taxon>Eukaryota</taxon>
        <taxon>Fungi</taxon>
        <taxon>Dikarya</taxon>
        <taxon>Ascomycota</taxon>
        <taxon>Pezizomycotina</taxon>
        <taxon>Leotiomycetes</taxon>
        <taxon>Helotiales</taxon>
        <taxon>Pleuroascaceae</taxon>
        <taxon>Venustampulla</taxon>
    </lineage>
</organism>
<gene>
    <name evidence="4" type="ORF">BP5553_01736</name>
</gene>
<feature type="compositionally biased region" description="Low complexity" evidence="3">
    <location>
        <begin position="227"/>
        <end position="240"/>
    </location>
</feature>
<evidence type="ECO:0000256" key="1">
    <source>
        <dbReference type="ARBA" id="ARBA00022737"/>
    </source>
</evidence>
<dbReference type="RefSeq" id="XP_031874413.1">
    <property type="nucleotide sequence ID" value="XM_032010359.1"/>
</dbReference>
<dbReference type="Gene3D" id="6.10.280.230">
    <property type="match status" value="1"/>
</dbReference>
<dbReference type="GO" id="GO:0005829">
    <property type="term" value="C:cytosol"/>
    <property type="evidence" value="ECO:0007669"/>
    <property type="project" value="TreeGrafter"/>
</dbReference>
<keyword evidence="2" id="KW-0802">TPR repeat</keyword>
<evidence type="ECO:0000313" key="4">
    <source>
        <dbReference type="EMBL" id="RDL41757.1"/>
    </source>
</evidence>
<dbReference type="GO" id="GO:0005778">
    <property type="term" value="C:peroxisomal membrane"/>
    <property type="evidence" value="ECO:0007669"/>
    <property type="project" value="TreeGrafter"/>
</dbReference>
<reference evidence="4 5" key="1">
    <citation type="journal article" date="2018" name="IMA Fungus">
        <title>IMA Genome-F 9: Draft genome sequence of Annulohypoxylon stygium, Aspergillus mulundensis, Berkeleyomyces basicola (syn. Thielaviopsis basicola), Ceratocystis smalleyi, two Cercospora beticola strains, Coleophoma cylindrospora, Fusarium fracticaudum, Phialophora cf. hyalina, and Morchella septimelata.</title>
        <authorList>
            <person name="Wingfield B.D."/>
            <person name="Bills G.F."/>
            <person name="Dong Y."/>
            <person name="Huang W."/>
            <person name="Nel W.J."/>
            <person name="Swalarsk-Parry B.S."/>
            <person name="Vaghefi N."/>
            <person name="Wilken P.M."/>
            <person name="An Z."/>
            <person name="de Beer Z.W."/>
            <person name="De Vos L."/>
            <person name="Chen L."/>
            <person name="Duong T.A."/>
            <person name="Gao Y."/>
            <person name="Hammerbacher A."/>
            <person name="Kikkert J.R."/>
            <person name="Li Y."/>
            <person name="Li H."/>
            <person name="Li K."/>
            <person name="Li Q."/>
            <person name="Liu X."/>
            <person name="Ma X."/>
            <person name="Naidoo K."/>
            <person name="Pethybridge S.J."/>
            <person name="Sun J."/>
            <person name="Steenkamp E.T."/>
            <person name="van der Nest M.A."/>
            <person name="van Wyk S."/>
            <person name="Wingfield M.J."/>
            <person name="Xiong C."/>
            <person name="Yue Q."/>
            <person name="Zhang X."/>
        </authorList>
    </citation>
    <scope>NUCLEOTIDE SEQUENCE [LARGE SCALE GENOMIC DNA]</scope>
    <source>
        <strain evidence="4 5">BP 5553</strain>
    </source>
</reference>
<dbReference type="AlphaFoldDB" id="A0A370U1V8"/>
<dbReference type="InterPro" id="IPR024111">
    <property type="entry name" value="PEX5/PEX5L"/>
</dbReference>
<name>A0A370U1V8_9HELO</name>
<dbReference type="PANTHER" id="PTHR10130">
    <property type="entry name" value="PEROXISOMAL TARGETING SIGNAL 1 RECEPTOR PEX5"/>
    <property type="match status" value="1"/>
</dbReference>
<dbReference type="Proteomes" id="UP000254866">
    <property type="component" value="Unassembled WGS sequence"/>
</dbReference>
<accession>A0A370U1V8</accession>
<feature type="region of interest" description="Disordered" evidence="3">
    <location>
        <begin position="216"/>
        <end position="240"/>
    </location>
</feature>
<dbReference type="GeneID" id="43594585"/>
<keyword evidence="1" id="KW-0677">Repeat</keyword>
<dbReference type="PANTHER" id="PTHR10130:SF0">
    <property type="entry name" value="GH08708P"/>
    <property type="match status" value="1"/>
</dbReference>
<dbReference type="STRING" id="2656787.A0A370U1V8"/>
<evidence type="ECO:0008006" key="6">
    <source>
        <dbReference type="Google" id="ProtNLM"/>
    </source>
</evidence>
<keyword evidence="5" id="KW-1185">Reference proteome</keyword>
<evidence type="ECO:0000256" key="2">
    <source>
        <dbReference type="ARBA" id="ARBA00022803"/>
    </source>
</evidence>
<dbReference type="EMBL" id="NPIC01000001">
    <property type="protein sequence ID" value="RDL41757.1"/>
    <property type="molecule type" value="Genomic_DNA"/>
</dbReference>
<comment type="caution">
    <text evidence="4">The sequence shown here is derived from an EMBL/GenBank/DDBJ whole genome shotgun (WGS) entry which is preliminary data.</text>
</comment>